<gene>
    <name evidence="3" type="ORF">GEZ89_09640</name>
</gene>
<organism evidence="3 4">
    <name type="scientific">Streptococcus mitis</name>
    <dbReference type="NCBI Taxonomy" id="28037"/>
    <lineage>
        <taxon>Bacteria</taxon>
        <taxon>Bacillati</taxon>
        <taxon>Bacillota</taxon>
        <taxon>Bacilli</taxon>
        <taxon>Lactobacillales</taxon>
        <taxon>Streptococcaceae</taxon>
        <taxon>Streptococcus</taxon>
        <taxon>Streptococcus mitis group</taxon>
    </lineage>
</organism>
<feature type="domain" description="Bacterial Ig" evidence="2">
    <location>
        <begin position="31"/>
        <end position="90"/>
    </location>
</feature>
<evidence type="ECO:0000256" key="1">
    <source>
        <dbReference type="SAM" id="MobiDB-lite"/>
    </source>
</evidence>
<reference evidence="3 4" key="1">
    <citation type="submission" date="2019-10" db="EMBL/GenBank/DDBJ databases">
        <title>Streptococcus mitis of the oral and urogenital tracts.</title>
        <authorList>
            <person name="Price T."/>
            <person name="Mores C.R."/>
            <person name="Putonti C."/>
            <person name="Wolfe A.J."/>
        </authorList>
    </citation>
    <scope>NUCLEOTIDE SEQUENCE [LARGE SCALE GENOMIC DNA]</scope>
    <source>
        <strain evidence="3 4">SM16</strain>
    </source>
</reference>
<evidence type="ECO:0000313" key="4">
    <source>
        <dbReference type="Proteomes" id="UP000467560"/>
    </source>
</evidence>
<feature type="compositionally biased region" description="Low complexity" evidence="1">
    <location>
        <begin position="182"/>
        <end position="199"/>
    </location>
</feature>
<feature type="domain" description="Bacterial Ig" evidence="2">
    <location>
        <begin position="121"/>
        <end position="180"/>
    </location>
</feature>
<evidence type="ECO:0000313" key="3">
    <source>
        <dbReference type="EMBL" id="MQQ53162.1"/>
    </source>
</evidence>
<name>A0A7X1RMZ6_STRMT</name>
<feature type="non-terminal residue" evidence="3">
    <location>
        <position position="271"/>
    </location>
</feature>
<comment type="caution">
    <text evidence="3">The sequence shown here is derived from an EMBL/GenBank/DDBJ whole genome shotgun (WGS) entry which is preliminary data.</text>
</comment>
<feature type="compositionally biased region" description="Basic and acidic residues" evidence="1">
    <location>
        <begin position="42"/>
        <end position="61"/>
    </location>
</feature>
<dbReference type="InterPro" id="IPR013783">
    <property type="entry name" value="Ig-like_fold"/>
</dbReference>
<dbReference type="EMBL" id="WIJK01000060">
    <property type="protein sequence ID" value="MQQ53162.1"/>
    <property type="molecule type" value="Genomic_DNA"/>
</dbReference>
<feature type="compositionally biased region" description="Basic and acidic residues" evidence="1">
    <location>
        <begin position="95"/>
        <end position="121"/>
    </location>
</feature>
<dbReference type="RefSeq" id="WP_228113894.1">
    <property type="nucleotide sequence ID" value="NZ_WIJK01000060.1"/>
</dbReference>
<protein>
    <submittedName>
        <fullName evidence="3">YSIRK signal domain/LPXTG anchor domain surface protein</fullName>
    </submittedName>
</protein>
<dbReference type="InterPro" id="IPR041498">
    <property type="entry name" value="Big_6"/>
</dbReference>
<feature type="compositionally biased region" description="Low complexity" evidence="1">
    <location>
        <begin position="1"/>
        <end position="13"/>
    </location>
</feature>
<dbReference type="AlphaFoldDB" id="A0A7X1RMZ6"/>
<sequence length="271" mass="27236">PSTPDTPDTTAPAKPVIDTDLTGKAGTKTPVEVTAEPGSKVELFDKDGKKIGEGVADDKGKATITPTTEIPEGGVTAKATDKAGNVSEPSVPAKATKDTEAPAKPEVKTDLTGKAGTKDPVEVTAEPGSTVELFDKDGKKIGEGVADDKGKATITPTEALPEGNVTAKATDKAGNVSEPSEPAKATTPATPDTEAPAKPVVDTDLTGKAGTTDPVEVTAEPGSTVELFDKDGKKIGEGVADDKGKATITPTEALPEGNVTAKATDKAGNVS</sequence>
<feature type="compositionally biased region" description="Basic and acidic residues" evidence="1">
    <location>
        <begin position="133"/>
        <end position="151"/>
    </location>
</feature>
<dbReference type="Pfam" id="PF17936">
    <property type="entry name" value="Big_6"/>
    <property type="match status" value="3"/>
</dbReference>
<feature type="domain" description="Bacterial Ig" evidence="2">
    <location>
        <begin position="215"/>
        <end position="271"/>
    </location>
</feature>
<accession>A0A7X1RMZ6</accession>
<dbReference type="Proteomes" id="UP000467560">
    <property type="component" value="Unassembled WGS sequence"/>
</dbReference>
<feature type="region of interest" description="Disordered" evidence="1">
    <location>
        <begin position="1"/>
        <end position="271"/>
    </location>
</feature>
<proteinExistence type="predicted"/>
<feature type="non-terminal residue" evidence="3">
    <location>
        <position position="1"/>
    </location>
</feature>
<evidence type="ECO:0000259" key="2">
    <source>
        <dbReference type="Pfam" id="PF17936"/>
    </source>
</evidence>
<dbReference type="Gene3D" id="2.60.40.10">
    <property type="entry name" value="Immunoglobulins"/>
    <property type="match status" value="3"/>
</dbReference>
<feature type="compositionally biased region" description="Basic and acidic residues" evidence="1">
    <location>
        <begin position="227"/>
        <end position="245"/>
    </location>
</feature>